<evidence type="ECO:0000313" key="8">
    <source>
        <dbReference type="EMBL" id="GAB04407.1"/>
    </source>
</evidence>
<dbReference type="PANTHER" id="PTHR43098:SF3">
    <property type="entry name" value="L-ORNITHINE N(5)-MONOOXYGENASE-RELATED"/>
    <property type="match status" value="1"/>
</dbReference>
<evidence type="ECO:0000256" key="2">
    <source>
        <dbReference type="ARBA" id="ARBA00010139"/>
    </source>
</evidence>
<name>G7GLD2_9ACTN</name>
<keyword evidence="4" id="KW-0274">FAD</keyword>
<evidence type="ECO:0008006" key="10">
    <source>
        <dbReference type="Google" id="ProtNLM"/>
    </source>
</evidence>
<dbReference type="PANTHER" id="PTHR43098">
    <property type="entry name" value="L-ORNITHINE N(5)-MONOOXYGENASE-RELATED"/>
    <property type="match status" value="1"/>
</dbReference>
<accession>G7GLD2</accession>
<sequence>MATAGLPNLFLPTAPGGVAVIGNVLLNNEHNVEWISDAIAYTERTGKQRIEADEDAQDKWMTDVAGMAEKTLFQTADSWYLGANIPGKWRTFTFYIGSGYISRCTDVAANGYPGFTHP</sequence>
<evidence type="ECO:0000256" key="4">
    <source>
        <dbReference type="ARBA" id="ARBA00022827"/>
    </source>
</evidence>
<comment type="caution">
    <text evidence="8">The sequence shown here is derived from an EMBL/GenBank/DDBJ whole genome shotgun (WGS) entry which is preliminary data.</text>
</comment>
<evidence type="ECO:0000256" key="5">
    <source>
        <dbReference type="ARBA" id="ARBA00022857"/>
    </source>
</evidence>
<dbReference type="GO" id="GO:0016709">
    <property type="term" value="F:oxidoreductase activity, acting on paired donors, with incorporation or reduction of molecular oxygen, NAD(P)H as one donor, and incorporation of one atom of oxygen"/>
    <property type="evidence" value="ECO:0007669"/>
    <property type="project" value="UniProtKB-ARBA"/>
</dbReference>
<evidence type="ECO:0000256" key="1">
    <source>
        <dbReference type="ARBA" id="ARBA00001974"/>
    </source>
</evidence>
<reference evidence="8 9" key="1">
    <citation type="submission" date="2011-11" db="EMBL/GenBank/DDBJ databases">
        <title>Whole genome shotgun sequence of Gordonia amarae NBRC 15530.</title>
        <authorList>
            <person name="Takarada H."/>
            <person name="Hosoyama A."/>
            <person name="Tsuchikane K."/>
            <person name="Katsumata H."/>
            <person name="Yamazaki S."/>
            <person name="Fujita N."/>
        </authorList>
    </citation>
    <scope>NUCLEOTIDE SEQUENCE [LARGE SCALE GENOMIC DNA]</scope>
    <source>
        <strain evidence="8 9">NBRC 15530</strain>
    </source>
</reference>
<dbReference type="Gene3D" id="3.50.50.60">
    <property type="entry name" value="FAD/NAD(P)-binding domain"/>
    <property type="match status" value="1"/>
</dbReference>
<dbReference type="InterPro" id="IPR036188">
    <property type="entry name" value="FAD/NAD-bd_sf"/>
</dbReference>
<comment type="similarity">
    <text evidence="2">Belongs to the FAD-binding monooxygenase family.</text>
</comment>
<gene>
    <name evidence="8" type="ORF">GOAMR_19_00940</name>
</gene>
<keyword evidence="5" id="KW-0521">NADP</keyword>
<dbReference type="AlphaFoldDB" id="G7GLD2"/>
<organism evidence="8 9">
    <name type="scientific">Gordonia amarae NBRC 15530</name>
    <dbReference type="NCBI Taxonomy" id="1075090"/>
    <lineage>
        <taxon>Bacteria</taxon>
        <taxon>Bacillati</taxon>
        <taxon>Actinomycetota</taxon>
        <taxon>Actinomycetes</taxon>
        <taxon>Mycobacteriales</taxon>
        <taxon>Gordoniaceae</taxon>
        <taxon>Gordonia</taxon>
    </lineage>
</organism>
<keyword evidence="9" id="KW-1185">Reference proteome</keyword>
<proteinExistence type="inferred from homology"/>
<keyword evidence="3" id="KW-0285">Flavoprotein</keyword>
<evidence type="ECO:0000313" key="9">
    <source>
        <dbReference type="Proteomes" id="UP000006023"/>
    </source>
</evidence>
<comment type="cofactor">
    <cofactor evidence="1">
        <name>FAD</name>
        <dbReference type="ChEBI" id="CHEBI:57692"/>
    </cofactor>
</comment>
<dbReference type="eggNOG" id="COG2072">
    <property type="taxonomic scope" value="Bacteria"/>
</dbReference>
<keyword evidence="7" id="KW-0503">Monooxygenase</keyword>
<dbReference type="InterPro" id="IPR050775">
    <property type="entry name" value="FAD-binding_Monooxygenases"/>
</dbReference>
<keyword evidence="6" id="KW-0560">Oxidoreductase</keyword>
<dbReference type="Proteomes" id="UP000006023">
    <property type="component" value="Unassembled WGS sequence"/>
</dbReference>
<dbReference type="STRING" id="1075090.GOAMR_19_00940"/>
<evidence type="ECO:0000256" key="6">
    <source>
        <dbReference type="ARBA" id="ARBA00023002"/>
    </source>
</evidence>
<dbReference type="EMBL" id="BAED01000019">
    <property type="protein sequence ID" value="GAB04407.1"/>
    <property type="molecule type" value="Genomic_DNA"/>
</dbReference>
<evidence type="ECO:0000256" key="7">
    <source>
        <dbReference type="ARBA" id="ARBA00023033"/>
    </source>
</evidence>
<evidence type="ECO:0000256" key="3">
    <source>
        <dbReference type="ARBA" id="ARBA00022630"/>
    </source>
</evidence>
<protein>
    <recommendedName>
        <fullName evidence="10">Cyclohexanone monooxygenase</fullName>
    </recommendedName>
</protein>